<dbReference type="AlphaFoldDB" id="A0A2N5W6G0"/>
<feature type="region of interest" description="Disordered" evidence="1">
    <location>
        <begin position="1"/>
        <end position="75"/>
    </location>
</feature>
<proteinExistence type="predicted"/>
<dbReference type="EMBL" id="PGCI01000939">
    <property type="protein sequence ID" value="PLW11047.1"/>
    <property type="molecule type" value="Genomic_DNA"/>
</dbReference>
<dbReference type="Proteomes" id="UP000235392">
    <property type="component" value="Unassembled WGS sequence"/>
</dbReference>
<accession>A0A2N5W6G0</accession>
<name>A0A2N5W6G0_9BASI</name>
<evidence type="ECO:0000313" key="2">
    <source>
        <dbReference type="EMBL" id="PLW11047.1"/>
    </source>
</evidence>
<feature type="compositionally biased region" description="Low complexity" evidence="1">
    <location>
        <begin position="1"/>
        <end position="49"/>
    </location>
</feature>
<evidence type="ECO:0000313" key="5">
    <source>
        <dbReference type="Proteomes" id="UP000235392"/>
    </source>
</evidence>
<evidence type="ECO:0000313" key="3">
    <source>
        <dbReference type="EMBL" id="PLW57827.1"/>
    </source>
</evidence>
<evidence type="ECO:0000313" key="4">
    <source>
        <dbReference type="Proteomes" id="UP000235388"/>
    </source>
</evidence>
<sequence>MSACAGSGRSTTGSSSSTRSSGGLSVQSPAQAQGAQQSAERARQRLAAAGSAVIGTRAKQRSAARAQQQSAAVGSAIERAEQWVAEALSSRQSGLGSGWQRQAQQ</sequence>
<feature type="compositionally biased region" description="Low complexity" evidence="1">
    <location>
        <begin position="61"/>
        <end position="75"/>
    </location>
</feature>
<protein>
    <submittedName>
        <fullName evidence="3">Uncharacterized protein</fullName>
    </submittedName>
</protein>
<dbReference type="EMBL" id="PGCJ01000007">
    <property type="protein sequence ID" value="PLW57827.1"/>
    <property type="molecule type" value="Genomic_DNA"/>
</dbReference>
<organism evidence="3 4">
    <name type="scientific">Puccinia coronata f. sp. avenae</name>
    <dbReference type="NCBI Taxonomy" id="200324"/>
    <lineage>
        <taxon>Eukaryota</taxon>
        <taxon>Fungi</taxon>
        <taxon>Dikarya</taxon>
        <taxon>Basidiomycota</taxon>
        <taxon>Pucciniomycotina</taxon>
        <taxon>Pucciniomycetes</taxon>
        <taxon>Pucciniales</taxon>
        <taxon>Pucciniaceae</taxon>
        <taxon>Puccinia</taxon>
    </lineage>
</organism>
<dbReference type="Proteomes" id="UP000235388">
    <property type="component" value="Unassembled WGS sequence"/>
</dbReference>
<reference evidence="4 5" key="1">
    <citation type="submission" date="2017-11" db="EMBL/GenBank/DDBJ databases">
        <title>De novo assembly and phasing of dikaryotic genomes from two isolates of Puccinia coronata f. sp. avenae, the causal agent of oat crown rust.</title>
        <authorList>
            <person name="Miller M.E."/>
            <person name="Zhang Y."/>
            <person name="Omidvar V."/>
            <person name="Sperschneider J."/>
            <person name="Schwessinger B."/>
            <person name="Raley C."/>
            <person name="Palmer J.M."/>
            <person name="Garnica D."/>
            <person name="Upadhyaya N."/>
            <person name="Rathjen J."/>
            <person name="Taylor J.M."/>
            <person name="Park R.F."/>
            <person name="Dodds P.N."/>
            <person name="Hirsch C.D."/>
            <person name="Kianian S.F."/>
            <person name="Figueroa M."/>
        </authorList>
    </citation>
    <scope>NUCLEOTIDE SEQUENCE [LARGE SCALE GENOMIC DNA]</scope>
    <source>
        <strain evidence="3">12NC29</strain>
        <strain evidence="2">12SD80</strain>
    </source>
</reference>
<gene>
    <name evidence="3" type="ORF">PCANC_01017</name>
    <name evidence="2" type="ORF">PCASD_21464</name>
</gene>
<comment type="caution">
    <text evidence="3">The sequence shown here is derived from an EMBL/GenBank/DDBJ whole genome shotgun (WGS) entry which is preliminary data.</text>
</comment>
<keyword evidence="4" id="KW-1185">Reference proteome</keyword>
<evidence type="ECO:0000256" key="1">
    <source>
        <dbReference type="SAM" id="MobiDB-lite"/>
    </source>
</evidence>